<evidence type="ECO:0000313" key="6">
    <source>
        <dbReference type="Proteomes" id="UP000029096"/>
    </source>
</evidence>
<dbReference type="PANTHER" id="PTHR22925:SF3">
    <property type="entry name" value="GLYCOSYL HYDROLASE FAMILY PROTEIN 43"/>
    <property type="match status" value="1"/>
</dbReference>
<evidence type="ECO:0000256" key="1">
    <source>
        <dbReference type="ARBA" id="ARBA00009865"/>
    </source>
</evidence>
<keyword evidence="3 4" id="KW-0326">Glycosidase</keyword>
<dbReference type="eggNOG" id="COG3507">
    <property type="taxonomic scope" value="Bacteria"/>
</dbReference>
<dbReference type="STRING" id="1437606.BBOH_1437"/>
<gene>
    <name evidence="5" type="ORF">BBOH_1437</name>
</gene>
<proteinExistence type="inferred from homology"/>
<reference evidence="5 6" key="1">
    <citation type="submission" date="2014-03" db="EMBL/GenBank/DDBJ databases">
        <title>Genomics of Bifidobacteria.</title>
        <authorList>
            <person name="Ventura M."/>
            <person name="Milani C."/>
            <person name="Lugli G.A."/>
        </authorList>
    </citation>
    <scope>NUCLEOTIDE SEQUENCE [LARGE SCALE GENOMIC DNA]</scope>
    <source>
        <strain evidence="5 6">DSM 22767</strain>
    </source>
</reference>
<evidence type="ECO:0000256" key="4">
    <source>
        <dbReference type="RuleBase" id="RU361187"/>
    </source>
</evidence>
<dbReference type="Gene3D" id="2.115.10.20">
    <property type="entry name" value="Glycosyl hydrolase domain, family 43"/>
    <property type="match status" value="1"/>
</dbReference>
<evidence type="ECO:0000256" key="2">
    <source>
        <dbReference type="ARBA" id="ARBA00022801"/>
    </source>
</evidence>
<accession>A0A086ZDW4</accession>
<dbReference type="Pfam" id="PF04616">
    <property type="entry name" value="Glyco_hydro_43"/>
    <property type="match status" value="1"/>
</dbReference>
<comment type="similarity">
    <text evidence="1 4">Belongs to the glycosyl hydrolase 43 family.</text>
</comment>
<evidence type="ECO:0000313" key="5">
    <source>
        <dbReference type="EMBL" id="KFI44714.1"/>
    </source>
</evidence>
<dbReference type="GO" id="GO:0005975">
    <property type="term" value="P:carbohydrate metabolic process"/>
    <property type="evidence" value="ECO:0007669"/>
    <property type="project" value="InterPro"/>
</dbReference>
<sequence length="315" mass="35083">MAKMKGVQLFRDEVGNVAQLHGIGVLCVGSTWYAYGERKNEGRLFQGVACYSTNDFVHWRAHGDALAMDAGKGFLGAGRVVERPRVLCCPSSGRYVMYLHVEGGDDYSFAHIGFALSDSPTGPFELFETVQFHGNESRDIGVFQDDDGTGYLLSEDRQHGTHVYRLSPDYLSIVEDVVCLKGTDYWAGYESPVMLKSNGLYYWFGSELTGWDCNDNRYATASDLHGPWSRWRPFAPLGTRTFDSQCDAIVPIDSRCDAGGGVDDKTESSDMQRFLYIGDRWSPDDLGGSPLVTLPIEIGDGHARLQWHDEWDNGL</sequence>
<keyword evidence="6" id="KW-1185">Reference proteome</keyword>
<dbReference type="CDD" id="cd18821">
    <property type="entry name" value="GH43_Pc3Gal43A-like"/>
    <property type="match status" value="1"/>
</dbReference>
<dbReference type="AlphaFoldDB" id="A0A086ZDW4"/>
<dbReference type="SUPFAM" id="SSF75005">
    <property type="entry name" value="Arabinanase/levansucrase/invertase"/>
    <property type="match status" value="1"/>
</dbReference>
<dbReference type="InterPro" id="IPR023296">
    <property type="entry name" value="Glyco_hydro_beta-prop_sf"/>
</dbReference>
<dbReference type="OrthoDB" id="231241at2"/>
<organism evidence="5 6">
    <name type="scientific">Bifidobacterium bohemicum DSM 22767</name>
    <dbReference type="NCBI Taxonomy" id="1437606"/>
    <lineage>
        <taxon>Bacteria</taxon>
        <taxon>Bacillati</taxon>
        <taxon>Actinomycetota</taxon>
        <taxon>Actinomycetes</taxon>
        <taxon>Bifidobacteriales</taxon>
        <taxon>Bifidobacteriaceae</taxon>
        <taxon>Bifidobacterium</taxon>
    </lineage>
</organism>
<dbReference type="EMBL" id="JGYP01000005">
    <property type="protein sequence ID" value="KFI44714.1"/>
    <property type="molecule type" value="Genomic_DNA"/>
</dbReference>
<keyword evidence="2 4" id="KW-0378">Hydrolase</keyword>
<dbReference type="PANTHER" id="PTHR22925">
    <property type="entry name" value="GLYCOSYL HYDROLASE 43 FAMILY MEMBER"/>
    <property type="match status" value="1"/>
</dbReference>
<dbReference type="RefSeq" id="WP_033522440.1">
    <property type="nucleotide sequence ID" value="NZ_JDUS01000021.1"/>
</dbReference>
<dbReference type="InterPro" id="IPR006710">
    <property type="entry name" value="Glyco_hydro_43"/>
</dbReference>
<evidence type="ECO:0000256" key="3">
    <source>
        <dbReference type="ARBA" id="ARBA00023295"/>
    </source>
</evidence>
<dbReference type="GO" id="GO:0004553">
    <property type="term" value="F:hydrolase activity, hydrolyzing O-glycosyl compounds"/>
    <property type="evidence" value="ECO:0007669"/>
    <property type="project" value="InterPro"/>
</dbReference>
<name>A0A086ZDW4_9BIFI</name>
<protein>
    <submittedName>
        <fullName evidence="5">Family 43 glycoside hydrolase</fullName>
    </submittedName>
</protein>
<dbReference type="Proteomes" id="UP000029096">
    <property type="component" value="Unassembled WGS sequence"/>
</dbReference>
<comment type="caution">
    <text evidence="5">The sequence shown here is derived from an EMBL/GenBank/DDBJ whole genome shotgun (WGS) entry which is preliminary data.</text>
</comment>